<evidence type="ECO:0000256" key="1">
    <source>
        <dbReference type="SAM" id="MobiDB-lite"/>
    </source>
</evidence>
<dbReference type="EMBL" id="JASCQO010000035">
    <property type="protein sequence ID" value="MDI5933997.1"/>
    <property type="molecule type" value="Genomic_DNA"/>
</dbReference>
<sequence>MPAQRTSLAGLPSGRWLLAIVTTLVLAGCVAPKPGADLPPFGDSVHHTKALQTYEPGDEVPPLHGDKAVEAMQGYRQPVGGSGQAPSSSMP</sequence>
<dbReference type="RefSeq" id="WP_282721483.1">
    <property type="nucleotide sequence ID" value="NZ_JASCQO010000035.1"/>
</dbReference>
<reference evidence="2 3" key="1">
    <citation type="submission" date="2023-04" db="EMBL/GenBank/DDBJ databases">
        <title>Halomonas strains isolated from rhizosphere soil.</title>
        <authorList>
            <person name="Xu L."/>
            <person name="Sun J.-Q."/>
        </authorList>
    </citation>
    <scope>NUCLEOTIDE SEQUENCE [LARGE SCALE GENOMIC DNA]</scope>
    <source>
        <strain evidence="2 3">LN1S58</strain>
    </source>
</reference>
<evidence type="ECO:0008006" key="4">
    <source>
        <dbReference type="Google" id="ProtNLM"/>
    </source>
</evidence>
<dbReference type="PROSITE" id="PS51257">
    <property type="entry name" value="PROKAR_LIPOPROTEIN"/>
    <property type="match status" value="1"/>
</dbReference>
<feature type="region of interest" description="Disordered" evidence="1">
    <location>
        <begin position="72"/>
        <end position="91"/>
    </location>
</feature>
<dbReference type="Proteomes" id="UP001244242">
    <property type="component" value="Unassembled WGS sequence"/>
</dbReference>
<gene>
    <name evidence="2" type="ORF">QLQ84_09370</name>
</gene>
<keyword evidence="3" id="KW-1185">Reference proteome</keyword>
<protein>
    <recommendedName>
        <fullName evidence="4">Lipoprotein</fullName>
    </recommendedName>
</protein>
<evidence type="ECO:0000313" key="2">
    <source>
        <dbReference type="EMBL" id="MDI5933997.1"/>
    </source>
</evidence>
<name>A0ABT6VJ39_9GAMM</name>
<organism evidence="2 3">
    <name type="scientific">Halomonas kalidii</name>
    <dbReference type="NCBI Taxonomy" id="3043293"/>
    <lineage>
        <taxon>Bacteria</taxon>
        <taxon>Pseudomonadati</taxon>
        <taxon>Pseudomonadota</taxon>
        <taxon>Gammaproteobacteria</taxon>
        <taxon>Oceanospirillales</taxon>
        <taxon>Halomonadaceae</taxon>
        <taxon>Halomonas</taxon>
    </lineage>
</organism>
<evidence type="ECO:0000313" key="3">
    <source>
        <dbReference type="Proteomes" id="UP001244242"/>
    </source>
</evidence>
<comment type="caution">
    <text evidence="2">The sequence shown here is derived from an EMBL/GenBank/DDBJ whole genome shotgun (WGS) entry which is preliminary data.</text>
</comment>
<proteinExistence type="predicted"/>
<accession>A0ABT6VJ39</accession>